<dbReference type="PROSITE" id="PS50893">
    <property type="entry name" value="ABC_TRANSPORTER_2"/>
    <property type="match status" value="1"/>
</dbReference>
<protein>
    <submittedName>
        <fullName evidence="6">Multiple sugar transport system ATP-binding protein</fullName>
    </submittedName>
</protein>
<dbReference type="GO" id="GO:0005524">
    <property type="term" value="F:ATP binding"/>
    <property type="evidence" value="ECO:0007669"/>
    <property type="project" value="UniProtKB-KW"/>
</dbReference>
<keyword evidence="7" id="KW-1185">Reference proteome</keyword>
<evidence type="ECO:0000256" key="4">
    <source>
        <dbReference type="SAM" id="MobiDB-lite"/>
    </source>
</evidence>
<dbReference type="InterPro" id="IPR027417">
    <property type="entry name" value="P-loop_NTPase"/>
</dbReference>
<feature type="region of interest" description="Disordered" evidence="4">
    <location>
        <begin position="363"/>
        <end position="382"/>
    </location>
</feature>
<evidence type="ECO:0000313" key="7">
    <source>
        <dbReference type="Proteomes" id="UP000579153"/>
    </source>
</evidence>
<dbReference type="InterPro" id="IPR047641">
    <property type="entry name" value="ABC_transpr_MalK/UgpC-like"/>
</dbReference>
<keyword evidence="1" id="KW-0813">Transport</keyword>
<dbReference type="SUPFAM" id="SSF50331">
    <property type="entry name" value="MOP-like"/>
    <property type="match status" value="1"/>
</dbReference>
<accession>A0A7W9LDU7</accession>
<dbReference type="FunFam" id="3.40.50.300:FF:000042">
    <property type="entry name" value="Maltose/maltodextrin ABC transporter, ATP-binding protein"/>
    <property type="match status" value="1"/>
</dbReference>
<dbReference type="GO" id="GO:0008643">
    <property type="term" value="P:carbohydrate transport"/>
    <property type="evidence" value="ECO:0007669"/>
    <property type="project" value="InterPro"/>
</dbReference>
<dbReference type="InterPro" id="IPR015855">
    <property type="entry name" value="ABC_transpr_MalK-like"/>
</dbReference>
<dbReference type="Pfam" id="PF00005">
    <property type="entry name" value="ABC_tran"/>
    <property type="match status" value="1"/>
</dbReference>
<keyword evidence="6" id="KW-0762">Sugar transport</keyword>
<dbReference type="PANTHER" id="PTHR43875:SF1">
    <property type="entry name" value="OSMOPROTECTIVE COMPOUNDS UPTAKE ATP-BINDING PROTEIN GGTA"/>
    <property type="match status" value="1"/>
</dbReference>
<dbReference type="CDD" id="cd03301">
    <property type="entry name" value="ABC_MalK_N"/>
    <property type="match status" value="1"/>
</dbReference>
<comment type="caution">
    <text evidence="6">The sequence shown here is derived from an EMBL/GenBank/DDBJ whole genome shotgun (WGS) entry which is preliminary data.</text>
</comment>
<feature type="region of interest" description="Disordered" evidence="4">
    <location>
        <begin position="333"/>
        <end position="354"/>
    </location>
</feature>
<evidence type="ECO:0000256" key="2">
    <source>
        <dbReference type="ARBA" id="ARBA00022741"/>
    </source>
</evidence>
<evidence type="ECO:0000256" key="3">
    <source>
        <dbReference type="ARBA" id="ARBA00022840"/>
    </source>
</evidence>
<dbReference type="PROSITE" id="PS00211">
    <property type="entry name" value="ABC_TRANSPORTER_1"/>
    <property type="match status" value="1"/>
</dbReference>
<name>A0A7W9LDU7_9ACTN</name>
<dbReference type="PANTHER" id="PTHR43875">
    <property type="entry name" value="MALTODEXTRIN IMPORT ATP-BINDING PROTEIN MSMX"/>
    <property type="match status" value="1"/>
</dbReference>
<keyword evidence="2" id="KW-0547">Nucleotide-binding</keyword>
<dbReference type="InterPro" id="IPR017871">
    <property type="entry name" value="ABC_transporter-like_CS"/>
</dbReference>
<feature type="domain" description="ABC transporter" evidence="5">
    <location>
        <begin position="4"/>
        <end position="235"/>
    </location>
</feature>
<dbReference type="SMART" id="SM00382">
    <property type="entry name" value="AAA"/>
    <property type="match status" value="1"/>
</dbReference>
<sequence>MSSVVLDKVTKVYPGDYLAVDRLSLRAEDGEFLVLLGPSGCGKSTLLRMIAGLEEITDGDLWLDGEIANHLAPRDRDVAMVFQNGALYPHRTVRGNIAFPLEIAKSDPAMVRDRVTELSKALHIDETLDRRPGTLSGGQRQRVAMGRAIVRQPKLFLMDEPLSNLDAGMRTELRMEISALVRSLGVTTIYVTHDQVEALTLADRIAILNRGVLQDVGTPAQIYNDPATAFVAAFLNSQQLNLLAATVRTPQNQYVMLDFGPHQLTMPWSDPRAYAISQHTGGQVLVGMRPDGLAPVQESYDGPSFFGRVRALEYHGHEWLAYLECGVPAVPVPEPPDPRQRSNANKNGSGKLSGLVRRIFSSPRDEEHQEQEQVGQHPNSGIHRRSDLIVRLGNRPVWRTGDAAKVAIDLSRIMIFTLDGARIDPPRR</sequence>
<gene>
    <name evidence="6" type="ORF">HD596_006905</name>
</gene>
<organism evidence="6 7">
    <name type="scientific">Nonomuraea jabiensis</name>
    <dbReference type="NCBI Taxonomy" id="882448"/>
    <lineage>
        <taxon>Bacteria</taxon>
        <taxon>Bacillati</taxon>
        <taxon>Actinomycetota</taxon>
        <taxon>Actinomycetes</taxon>
        <taxon>Streptosporangiales</taxon>
        <taxon>Streptosporangiaceae</taxon>
        <taxon>Nonomuraea</taxon>
    </lineage>
</organism>
<dbReference type="GO" id="GO:0140359">
    <property type="term" value="F:ABC-type transporter activity"/>
    <property type="evidence" value="ECO:0007669"/>
    <property type="project" value="InterPro"/>
</dbReference>
<reference evidence="6 7" key="1">
    <citation type="submission" date="2020-08" db="EMBL/GenBank/DDBJ databases">
        <title>Sequencing the genomes of 1000 actinobacteria strains.</title>
        <authorList>
            <person name="Klenk H.-P."/>
        </authorList>
    </citation>
    <scope>NUCLEOTIDE SEQUENCE [LARGE SCALE GENOMIC DNA]</scope>
    <source>
        <strain evidence="6 7">DSM 45507</strain>
    </source>
</reference>
<dbReference type="InterPro" id="IPR008995">
    <property type="entry name" value="Mo/tungstate-bd_C_term_dom"/>
</dbReference>
<dbReference type="InterPro" id="IPR003593">
    <property type="entry name" value="AAA+_ATPase"/>
</dbReference>
<dbReference type="GO" id="GO:0055052">
    <property type="term" value="C:ATP-binding cassette (ABC) transporter complex, substrate-binding subunit-containing"/>
    <property type="evidence" value="ECO:0007669"/>
    <property type="project" value="TreeGrafter"/>
</dbReference>
<dbReference type="AlphaFoldDB" id="A0A7W9LDU7"/>
<proteinExistence type="predicted"/>
<dbReference type="Gene3D" id="2.40.50.100">
    <property type="match status" value="1"/>
</dbReference>
<evidence type="ECO:0000256" key="1">
    <source>
        <dbReference type="ARBA" id="ARBA00022448"/>
    </source>
</evidence>
<feature type="compositionally biased region" description="Polar residues" evidence="4">
    <location>
        <begin position="341"/>
        <end position="350"/>
    </location>
</feature>
<dbReference type="RefSeq" id="WP_185073407.1">
    <property type="nucleotide sequence ID" value="NZ_JACHMB010000001.1"/>
</dbReference>
<dbReference type="EMBL" id="JACHMB010000001">
    <property type="protein sequence ID" value="MBB5780149.1"/>
    <property type="molecule type" value="Genomic_DNA"/>
</dbReference>
<dbReference type="SUPFAM" id="SSF52540">
    <property type="entry name" value="P-loop containing nucleoside triphosphate hydrolases"/>
    <property type="match status" value="1"/>
</dbReference>
<evidence type="ECO:0000259" key="5">
    <source>
        <dbReference type="PROSITE" id="PS50893"/>
    </source>
</evidence>
<keyword evidence="3 6" id="KW-0067">ATP-binding</keyword>
<dbReference type="InterPro" id="IPR003439">
    <property type="entry name" value="ABC_transporter-like_ATP-bd"/>
</dbReference>
<evidence type="ECO:0000313" key="6">
    <source>
        <dbReference type="EMBL" id="MBB5780149.1"/>
    </source>
</evidence>
<dbReference type="GO" id="GO:0016887">
    <property type="term" value="F:ATP hydrolysis activity"/>
    <property type="evidence" value="ECO:0007669"/>
    <property type="project" value="InterPro"/>
</dbReference>
<dbReference type="Proteomes" id="UP000579153">
    <property type="component" value="Unassembled WGS sequence"/>
</dbReference>
<dbReference type="Gene3D" id="3.40.50.300">
    <property type="entry name" value="P-loop containing nucleotide triphosphate hydrolases"/>
    <property type="match status" value="1"/>
</dbReference>